<evidence type="ECO:0000313" key="2">
    <source>
        <dbReference type="Proteomes" id="UP001152300"/>
    </source>
</evidence>
<sequence>MTYLTAIHFPARTMIVIGYAKWWESFSTYNSGRAVPEKSISYLTVDDDNERRIGLCGYSLRIQHVYNEEQDVNWMNRLWKWAGREQSISIYTWQIIDLMADWTWRKYRTSGFPSAAQVSSDAKKIPPGLFIESGLLSQNLYEICHPIKSKLRILALVFKS</sequence>
<protein>
    <submittedName>
        <fullName evidence="1">Uncharacterized protein</fullName>
    </submittedName>
</protein>
<accession>A0A9X0DE82</accession>
<proteinExistence type="predicted"/>
<dbReference type="Proteomes" id="UP001152300">
    <property type="component" value="Unassembled WGS sequence"/>
</dbReference>
<keyword evidence="2" id="KW-1185">Reference proteome</keyword>
<dbReference type="EMBL" id="JAPEIS010000014">
    <property type="protein sequence ID" value="KAJ8059554.1"/>
    <property type="molecule type" value="Genomic_DNA"/>
</dbReference>
<comment type="caution">
    <text evidence="1">The sequence shown here is derived from an EMBL/GenBank/DDBJ whole genome shotgun (WGS) entry which is preliminary data.</text>
</comment>
<dbReference type="AlphaFoldDB" id="A0A9X0DE82"/>
<organism evidence="1 2">
    <name type="scientific">Sclerotinia nivalis</name>
    <dbReference type="NCBI Taxonomy" id="352851"/>
    <lineage>
        <taxon>Eukaryota</taxon>
        <taxon>Fungi</taxon>
        <taxon>Dikarya</taxon>
        <taxon>Ascomycota</taxon>
        <taxon>Pezizomycotina</taxon>
        <taxon>Leotiomycetes</taxon>
        <taxon>Helotiales</taxon>
        <taxon>Sclerotiniaceae</taxon>
        <taxon>Sclerotinia</taxon>
    </lineage>
</organism>
<gene>
    <name evidence="1" type="ORF">OCU04_011211</name>
</gene>
<reference evidence="1" key="1">
    <citation type="submission" date="2022-11" db="EMBL/GenBank/DDBJ databases">
        <title>Genome Resource of Sclerotinia nivalis Strain SnTB1, a Plant Pathogen Isolated from American Ginseng.</title>
        <authorList>
            <person name="Fan S."/>
        </authorList>
    </citation>
    <scope>NUCLEOTIDE SEQUENCE</scope>
    <source>
        <strain evidence="1">SnTB1</strain>
    </source>
</reference>
<evidence type="ECO:0000313" key="1">
    <source>
        <dbReference type="EMBL" id="KAJ8059554.1"/>
    </source>
</evidence>
<name>A0A9X0DE82_9HELO</name>